<accession>A0A7K1KPS2</accession>
<keyword evidence="2" id="KW-0238">DNA-binding</keyword>
<dbReference type="Proteomes" id="UP000461162">
    <property type="component" value="Unassembled WGS sequence"/>
</dbReference>
<dbReference type="InterPro" id="IPR011991">
    <property type="entry name" value="ArsR-like_HTH"/>
</dbReference>
<gene>
    <name evidence="5" type="ORF">GKC30_10650</name>
</gene>
<evidence type="ECO:0000259" key="4">
    <source>
        <dbReference type="PROSITE" id="PS50995"/>
    </source>
</evidence>
<dbReference type="PANTHER" id="PTHR42756">
    <property type="entry name" value="TRANSCRIPTIONAL REGULATOR, MARR"/>
    <property type="match status" value="1"/>
</dbReference>
<dbReference type="AlphaFoldDB" id="A0A7K1KPS2"/>
<evidence type="ECO:0000256" key="1">
    <source>
        <dbReference type="ARBA" id="ARBA00023015"/>
    </source>
</evidence>
<dbReference type="InterPro" id="IPR036390">
    <property type="entry name" value="WH_DNA-bd_sf"/>
</dbReference>
<proteinExistence type="predicted"/>
<comment type="caution">
    <text evidence="5">The sequence shown here is derived from an EMBL/GenBank/DDBJ whole genome shotgun (WGS) entry which is preliminary data.</text>
</comment>
<dbReference type="Pfam" id="PF12802">
    <property type="entry name" value="MarR_2"/>
    <property type="match status" value="1"/>
</dbReference>
<organism evidence="5 6">
    <name type="scientific">Pseudodesulfovibrio alkaliphilus</name>
    <dbReference type="NCBI Taxonomy" id="2661613"/>
    <lineage>
        <taxon>Bacteria</taxon>
        <taxon>Pseudomonadati</taxon>
        <taxon>Thermodesulfobacteriota</taxon>
        <taxon>Desulfovibrionia</taxon>
        <taxon>Desulfovibrionales</taxon>
        <taxon>Desulfovibrionaceae</taxon>
    </lineage>
</organism>
<dbReference type="Gene3D" id="1.10.10.10">
    <property type="entry name" value="Winged helix-like DNA-binding domain superfamily/Winged helix DNA-binding domain"/>
    <property type="match status" value="1"/>
</dbReference>
<dbReference type="GO" id="GO:0003700">
    <property type="term" value="F:DNA-binding transcription factor activity"/>
    <property type="evidence" value="ECO:0007669"/>
    <property type="project" value="InterPro"/>
</dbReference>
<dbReference type="InterPro" id="IPR036388">
    <property type="entry name" value="WH-like_DNA-bd_sf"/>
</dbReference>
<dbReference type="GO" id="GO:0003677">
    <property type="term" value="F:DNA binding"/>
    <property type="evidence" value="ECO:0007669"/>
    <property type="project" value="UniProtKB-KW"/>
</dbReference>
<keyword evidence="1" id="KW-0805">Transcription regulation</keyword>
<dbReference type="InterPro" id="IPR000835">
    <property type="entry name" value="HTH_MarR-typ"/>
</dbReference>
<evidence type="ECO:0000313" key="6">
    <source>
        <dbReference type="Proteomes" id="UP000461162"/>
    </source>
</evidence>
<reference evidence="5 6" key="1">
    <citation type="submission" date="2019-11" db="EMBL/GenBank/DDBJ databases">
        <title>Pseudodesulfovibrio alkaliphilus, sp. nov., an alkaliphilic sulfate-reducing bacteria from mud volcano of Taman peninsula, Russia.</title>
        <authorList>
            <person name="Frolova A."/>
            <person name="Merkel A.Y."/>
            <person name="Slobodkin A.I."/>
        </authorList>
    </citation>
    <scope>NUCLEOTIDE SEQUENCE [LARGE SCALE GENOMIC DNA]</scope>
    <source>
        <strain evidence="5 6">F-1</strain>
    </source>
</reference>
<dbReference type="CDD" id="cd00090">
    <property type="entry name" value="HTH_ARSR"/>
    <property type="match status" value="1"/>
</dbReference>
<evidence type="ECO:0000256" key="2">
    <source>
        <dbReference type="ARBA" id="ARBA00023125"/>
    </source>
</evidence>
<keyword evidence="6" id="KW-1185">Reference proteome</keyword>
<name>A0A7K1KPS2_9BACT</name>
<evidence type="ECO:0000313" key="5">
    <source>
        <dbReference type="EMBL" id="MUM78095.1"/>
    </source>
</evidence>
<evidence type="ECO:0000256" key="3">
    <source>
        <dbReference type="ARBA" id="ARBA00023163"/>
    </source>
</evidence>
<dbReference type="EMBL" id="WODC01000006">
    <property type="protein sequence ID" value="MUM78095.1"/>
    <property type="molecule type" value="Genomic_DNA"/>
</dbReference>
<keyword evidence="3" id="KW-0804">Transcription</keyword>
<protein>
    <submittedName>
        <fullName evidence="5">MarR family transcriptional regulator</fullName>
    </submittedName>
</protein>
<dbReference type="PANTHER" id="PTHR42756:SF1">
    <property type="entry name" value="TRANSCRIPTIONAL REPRESSOR OF EMRAB OPERON"/>
    <property type="match status" value="1"/>
</dbReference>
<feature type="domain" description="HTH marR-type" evidence="4">
    <location>
        <begin position="9"/>
        <end position="147"/>
    </location>
</feature>
<dbReference type="SUPFAM" id="SSF46785">
    <property type="entry name" value="Winged helix' DNA-binding domain"/>
    <property type="match status" value="1"/>
</dbReference>
<sequence>MVSVRLMHMNSIIEKYLLLVEKISNTTKAHKSFGTDVDIYRSEIHIIQLIGDRGEVFISEIARLIGVTKGTVSQIVSRLEAKGLAEKSVDKSNNTRQLVQLTPKGKTAYRAHVDYHLRKHREMECYLASLTEEQSLVLEKFLTTAHEMIEDHQ</sequence>
<dbReference type="PROSITE" id="PS50995">
    <property type="entry name" value="HTH_MARR_2"/>
    <property type="match status" value="1"/>
</dbReference>
<dbReference type="SMART" id="SM00347">
    <property type="entry name" value="HTH_MARR"/>
    <property type="match status" value="1"/>
</dbReference>